<gene>
    <name evidence="1" type="ORF">AOQ71_19345</name>
</gene>
<organism evidence="1 2">
    <name type="scientific">Bradyrhizobium manausense</name>
    <dbReference type="NCBI Taxonomy" id="989370"/>
    <lineage>
        <taxon>Bacteria</taxon>
        <taxon>Pseudomonadati</taxon>
        <taxon>Pseudomonadota</taxon>
        <taxon>Alphaproteobacteria</taxon>
        <taxon>Hyphomicrobiales</taxon>
        <taxon>Nitrobacteraceae</taxon>
        <taxon>Bradyrhizobium</taxon>
    </lineage>
</organism>
<accession>A0A0R3DRV3</accession>
<evidence type="ECO:0000313" key="2">
    <source>
        <dbReference type="Proteomes" id="UP000051936"/>
    </source>
</evidence>
<dbReference type="AlphaFoldDB" id="A0A0R3DRV3"/>
<dbReference type="EMBL" id="LJYG01000085">
    <property type="protein sequence ID" value="KRQ10130.1"/>
    <property type="molecule type" value="Genomic_DNA"/>
</dbReference>
<protein>
    <submittedName>
        <fullName evidence="1">Uncharacterized protein</fullName>
    </submittedName>
</protein>
<name>A0A0R3DRV3_9BRAD</name>
<proteinExistence type="predicted"/>
<reference evidence="1 2" key="1">
    <citation type="submission" date="2015-09" db="EMBL/GenBank/DDBJ databases">
        <title>Draft Genome Sequence of Bradyrhizobium manausense Strain BR 3351T, a Novel Symbiotic Nitrogen-Fixing Alphaproteobacterium Isolated from Brazilian Amazon Rain Forest.</title>
        <authorList>
            <person name="De Araujo J.L."/>
            <person name="Zilli J.E."/>
        </authorList>
    </citation>
    <scope>NUCLEOTIDE SEQUENCE [LARGE SCALE GENOMIC DNA]</scope>
    <source>
        <strain evidence="1 2">BR3351</strain>
    </source>
</reference>
<sequence length="76" mass="8346">MQFNHPHAVAAWETKELTPVGTKRVLVVETYLVLSANAEGHDAHAVNDLLSAAEEYLASIGMRPDCLRLFEAKEIG</sequence>
<evidence type="ECO:0000313" key="1">
    <source>
        <dbReference type="EMBL" id="KRQ10130.1"/>
    </source>
</evidence>
<comment type="caution">
    <text evidence="1">The sequence shown here is derived from an EMBL/GenBank/DDBJ whole genome shotgun (WGS) entry which is preliminary data.</text>
</comment>
<dbReference type="Proteomes" id="UP000051936">
    <property type="component" value="Unassembled WGS sequence"/>
</dbReference>
<keyword evidence="2" id="KW-1185">Reference proteome</keyword>